<accession>A0AAD7B406</accession>
<evidence type="ECO:0000313" key="2">
    <source>
        <dbReference type="EMBL" id="KAJ7609959.1"/>
    </source>
</evidence>
<evidence type="ECO:0000256" key="1">
    <source>
        <dbReference type="SAM" id="MobiDB-lite"/>
    </source>
</evidence>
<feature type="compositionally biased region" description="Polar residues" evidence="1">
    <location>
        <begin position="129"/>
        <end position="143"/>
    </location>
</feature>
<dbReference type="EMBL" id="JARKIF010000037">
    <property type="protein sequence ID" value="KAJ7609959.1"/>
    <property type="molecule type" value="Genomic_DNA"/>
</dbReference>
<sequence>MTSQVDDGYLSDTGERDLPSVNHFQRGKPIVKTIQVPINSSSRALNRKGRAICRIVHAHGWGNSKICAIFGGESARAVAKALNNDYKPPDDTRLDYDLADPSFREAFPPVKNESAAAKSKYKSESKKSTTPPRNVPASQSSFTWPPPKPNVVPLFLPSSSMSPPATRGIPSPFPPPRRLFEPTGLLFSVSPSSPPPSIESPAPPSSAVSPSFVTSDAVTSVGVAAFLRDVMGLDLTVRLPLFRARGLGSMEMLRIMANWEYGAFTQIFRETMCEDGLFGEDGLSPIELLCVERKIRKLGSAEK</sequence>
<name>A0AAD7B406_9AGAR</name>
<gene>
    <name evidence="2" type="ORF">FB45DRAFT_1122670</name>
</gene>
<feature type="region of interest" description="Disordered" evidence="1">
    <location>
        <begin position="1"/>
        <end position="22"/>
    </location>
</feature>
<reference evidence="2" key="1">
    <citation type="submission" date="2023-03" db="EMBL/GenBank/DDBJ databases">
        <title>Massive genome expansion in bonnet fungi (Mycena s.s.) driven by repeated elements and novel gene families across ecological guilds.</title>
        <authorList>
            <consortium name="Lawrence Berkeley National Laboratory"/>
            <person name="Harder C.B."/>
            <person name="Miyauchi S."/>
            <person name="Viragh M."/>
            <person name="Kuo A."/>
            <person name="Thoen E."/>
            <person name="Andreopoulos B."/>
            <person name="Lu D."/>
            <person name="Skrede I."/>
            <person name="Drula E."/>
            <person name="Henrissat B."/>
            <person name="Morin E."/>
            <person name="Kohler A."/>
            <person name="Barry K."/>
            <person name="LaButti K."/>
            <person name="Morin E."/>
            <person name="Salamov A."/>
            <person name="Lipzen A."/>
            <person name="Mereny Z."/>
            <person name="Hegedus B."/>
            <person name="Baldrian P."/>
            <person name="Stursova M."/>
            <person name="Weitz H."/>
            <person name="Taylor A."/>
            <person name="Grigoriev I.V."/>
            <person name="Nagy L.G."/>
            <person name="Martin F."/>
            <person name="Kauserud H."/>
        </authorList>
    </citation>
    <scope>NUCLEOTIDE SEQUENCE</scope>
    <source>
        <strain evidence="2">9284</strain>
    </source>
</reference>
<comment type="caution">
    <text evidence="2">The sequence shown here is derived from an EMBL/GenBank/DDBJ whole genome shotgun (WGS) entry which is preliminary data.</text>
</comment>
<dbReference type="Proteomes" id="UP001221142">
    <property type="component" value="Unassembled WGS sequence"/>
</dbReference>
<evidence type="ECO:0000313" key="3">
    <source>
        <dbReference type="Proteomes" id="UP001221142"/>
    </source>
</evidence>
<feature type="region of interest" description="Disordered" evidence="1">
    <location>
        <begin position="184"/>
        <end position="206"/>
    </location>
</feature>
<dbReference type="AlphaFoldDB" id="A0AAD7B406"/>
<keyword evidence="3" id="KW-1185">Reference proteome</keyword>
<feature type="compositionally biased region" description="Pro residues" evidence="1">
    <location>
        <begin position="192"/>
        <end position="204"/>
    </location>
</feature>
<protein>
    <submittedName>
        <fullName evidence="2">Uncharacterized protein</fullName>
    </submittedName>
</protein>
<feature type="region of interest" description="Disordered" evidence="1">
    <location>
        <begin position="105"/>
        <end position="144"/>
    </location>
</feature>
<proteinExistence type="predicted"/>
<organism evidence="2 3">
    <name type="scientific">Roridomyces roridus</name>
    <dbReference type="NCBI Taxonomy" id="1738132"/>
    <lineage>
        <taxon>Eukaryota</taxon>
        <taxon>Fungi</taxon>
        <taxon>Dikarya</taxon>
        <taxon>Basidiomycota</taxon>
        <taxon>Agaricomycotina</taxon>
        <taxon>Agaricomycetes</taxon>
        <taxon>Agaricomycetidae</taxon>
        <taxon>Agaricales</taxon>
        <taxon>Marasmiineae</taxon>
        <taxon>Mycenaceae</taxon>
        <taxon>Roridomyces</taxon>
    </lineage>
</organism>